<dbReference type="PANTHER" id="PTHR30454:SF0">
    <property type="entry name" value="4-HYDROXY-3-METHYLBUT-2-EN-1-YL DIPHOSPHATE SYNTHASE (FERREDOXIN), CHLOROPLASTIC"/>
    <property type="match status" value="1"/>
</dbReference>
<dbReference type="InterPro" id="IPR016425">
    <property type="entry name" value="IspG_bac"/>
</dbReference>
<accession>E3HAP2</accession>
<feature type="binding site" evidence="7">
    <location>
        <position position="278"/>
    </location>
    <ligand>
        <name>[4Fe-4S] cluster</name>
        <dbReference type="ChEBI" id="CHEBI:49883"/>
    </ligand>
</feature>
<keyword evidence="5 7" id="KW-0411">Iron-sulfur</keyword>
<evidence type="ECO:0000256" key="2">
    <source>
        <dbReference type="ARBA" id="ARBA00022723"/>
    </source>
</evidence>
<gene>
    <name evidence="7" type="primary">ispG</name>
    <name evidence="10" type="ordered locus">Ilyop_1449</name>
</gene>
<evidence type="ECO:0000313" key="10">
    <source>
        <dbReference type="EMBL" id="ADO83229.1"/>
    </source>
</evidence>
<comment type="function">
    <text evidence="7">Converts 2C-methyl-D-erythritol 2,4-cyclodiphosphate (ME-2,4cPP) into 1-hydroxy-2-methyl-2-(E)-butenyl 4-diphosphate.</text>
</comment>
<dbReference type="PANTHER" id="PTHR30454">
    <property type="entry name" value="4-HYDROXY-3-METHYLBUT-2-EN-1-YL DIPHOSPHATE SYNTHASE"/>
    <property type="match status" value="1"/>
</dbReference>
<feature type="domain" description="IspG C-terminal" evidence="9">
    <location>
        <begin position="274"/>
        <end position="361"/>
    </location>
</feature>
<keyword evidence="2 7" id="KW-0479">Metal-binding</keyword>
<dbReference type="InterPro" id="IPR011005">
    <property type="entry name" value="Dihydropteroate_synth-like_sf"/>
</dbReference>
<evidence type="ECO:0000256" key="4">
    <source>
        <dbReference type="ARBA" id="ARBA00023004"/>
    </source>
</evidence>
<keyword evidence="3 7" id="KW-0560">Oxidoreductase</keyword>
<evidence type="ECO:0000259" key="8">
    <source>
        <dbReference type="Pfam" id="PF04551"/>
    </source>
</evidence>
<dbReference type="GO" id="GO:0051539">
    <property type="term" value="F:4 iron, 4 sulfur cluster binding"/>
    <property type="evidence" value="ECO:0007669"/>
    <property type="project" value="UniProtKB-UniRule"/>
</dbReference>
<dbReference type="InterPro" id="IPR058578">
    <property type="entry name" value="IspG_TIM"/>
</dbReference>
<dbReference type="InterPro" id="IPR045854">
    <property type="entry name" value="NO2/SO3_Rdtase_4Fe4S_sf"/>
</dbReference>
<keyword evidence="11" id="KW-1185">Reference proteome</keyword>
<evidence type="ECO:0000256" key="7">
    <source>
        <dbReference type="HAMAP-Rule" id="MF_00159"/>
    </source>
</evidence>
<dbReference type="GO" id="GO:0046429">
    <property type="term" value="F:4-hydroxy-3-methylbut-2-en-1-yl diphosphate synthase activity (ferredoxin)"/>
    <property type="evidence" value="ECO:0007669"/>
    <property type="project" value="UniProtKB-UniRule"/>
</dbReference>
<dbReference type="Pfam" id="PF26540">
    <property type="entry name" value="GcpE_C"/>
    <property type="match status" value="1"/>
</dbReference>
<dbReference type="EMBL" id="CP002281">
    <property type="protein sequence ID" value="ADO83229.1"/>
    <property type="molecule type" value="Genomic_DNA"/>
</dbReference>
<dbReference type="NCBIfam" id="TIGR00612">
    <property type="entry name" value="ispG_gcpE"/>
    <property type="match status" value="1"/>
</dbReference>
<evidence type="ECO:0000256" key="3">
    <source>
        <dbReference type="ARBA" id="ARBA00023002"/>
    </source>
</evidence>
<dbReference type="KEGG" id="ipo:Ilyop_1449"/>
<dbReference type="Gene3D" id="3.20.20.20">
    <property type="entry name" value="Dihydropteroate synthase-like"/>
    <property type="match status" value="1"/>
</dbReference>
<comment type="catalytic activity">
    <reaction evidence="7">
        <text>(2E)-4-hydroxy-3-methylbut-2-enyl diphosphate + oxidized [flavodoxin] + H2O + 2 H(+) = 2-C-methyl-D-erythritol 2,4-cyclic diphosphate + reduced [flavodoxin]</text>
        <dbReference type="Rhea" id="RHEA:43604"/>
        <dbReference type="Rhea" id="RHEA-COMP:10622"/>
        <dbReference type="Rhea" id="RHEA-COMP:10623"/>
        <dbReference type="ChEBI" id="CHEBI:15377"/>
        <dbReference type="ChEBI" id="CHEBI:15378"/>
        <dbReference type="ChEBI" id="CHEBI:57618"/>
        <dbReference type="ChEBI" id="CHEBI:58210"/>
        <dbReference type="ChEBI" id="CHEBI:58483"/>
        <dbReference type="ChEBI" id="CHEBI:128753"/>
        <dbReference type="EC" id="1.17.7.3"/>
    </reaction>
</comment>
<dbReference type="GO" id="GO:0016114">
    <property type="term" value="P:terpenoid biosynthetic process"/>
    <property type="evidence" value="ECO:0007669"/>
    <property type="project" value="InterPro"/>
</dbReference>
<feature type="binding site" evidence="7">
    <location>
        <position position="320"/>
    </location>
    <ligand>
        <name>[4Fe-4S] cluster</name>
        <dbReference type="ChEBI" id="CHEBI:49883"/>
    </ligand>
</feature>
<comment type="similarity">
    <text evidence="7">Belongs to the IspG family.</text>
</comment>
<feature type="domain" description="IspG TIM-barrel" evidence="8">
    <location>
        <begin position="21"/>
        <end position="260"/>
    </location>
</feature>
<dbReference type="eggNOG" id="COG0821">
    <property type="taxonomic scope" value="Bacteria"/>
</dbReference>
<keyword evidence="4 7" id="KW-0408">Iron</keyword>
<feature type="binding site" evidence="7">
    <location>
        <position position="313"/>
    </location>
    <ligand>
        <name>[4Fe-4S] cluster</name>
        <dbReference type="ChEBI" id="CHEBI:49883"/>
    </ligand>
</feature>
<dbReference type="GO" id="GO:0019288">
    <property type="term" value="P:isopentenyl diphosphate biosynthetic process, methylerythritol 4-phosphate pathway"/>
    <property type="evidence" value="ECO:0007669"/>
    <property type="project" value="UniProtKB-UniRule"/>
</dbReference>
<evidence type="ECO:0000256" key="6">
    <source>
        <dbReference type="ARBA" id="ARBA00023229"/>
    </source>
</evidence>
<dbReference type="GO" id="GO:0141197">
    <property type="term" value="F:4-hydroxy-3-methylbut-2-enyl-diphosphate synthase activity (flavodoxin)"/>
    <property type="evidence" value="ECO:0007669"/>
    <property type="project" value="UniProtKB-EC"/>
</dbReference>
<dbReference type="UniPathway" id="UPA00056">
    <property type="reaction ID" value="UER00096"/>
</dbReference>
<comment type="cofactor">
    <cofactor evidence="7">
        <name>[4Fe-4S] cluster</name>
        <dbReference type="ChEBI" id="CHEBI:49883"/>
    </cofactor>
    <text evidence="7">Binds 1 [4Fe-4S] cluster.</text>
</comment>
<feature type="binding site" evidence="7">
    <location>
        <position position="281"/>
    </location>
    <ligand>
        <name>[4Fe-4S] cluster</name>
        <dbReference type="ChEBI" id="CHEBI:49883"/>
    </ligand>
</feature>
<keyword evidence="1 7" id="KW-0004">4Fe-4S</keyword>
<proteinExistence type="inferred from homology"/>
<name>E3HAP2_ILYPC</name>
<dbReference type="SUPFAM" id="SSF51717">
    <property type="entry name" value="Dihydropteroate synthetase-like"/>
    <property type="match status" value="1"/>
</dbReference>
<evidence type="ECO:0000256" key="1">
    <source>
        <dbReference type="ARBA" id="ARBA00022485"/>
    </source>
</evidence>
<dbReference type="Gene3D" id="3.30.413.10">
    <property type="entry name" value="Sulfite Reductase Hemoprotein, domain 1"/>
    <property type="match status" value="1"/>
</dbReference>
<dbReference type="PIRSF" id="PIRSF004640">
    <property type="entry name" value="IspG"/>
    <property type="match status" value="1"/>
</dbReference>
<dbReference type="NCBIfam" id="NF001540">
    <property type="entry name" value="PRK00366.1"/>
    <property type="match status" value="1"/>
</dbReference>
<dbReference type="AlphaFoldDB" id="E3HAP2"/>
<dbReference type="HAMAP" id="MF_00159">
    <property type="entry name" value="IspG"/>
    <property type="match status" value="1"/>
</dbReference>
<dbReference type="GO" id="GO:0005506">
    <property type="term" value="F:iron ion binding"/>
    <property type="evidence" value="ECO:0007669"/>
    <property type="project" value="InterPro"/>
</dbReference>
<dbReference type="InterPro" id="IPR004588">
    <property type="entry name" value="IspG_bac-typ"/>
</dbReference>
<dbReference type="Proteomes" id="UP000006875">
    <property type="component" value="Chromosome"/>
</dbReference>
<reference evidence="10 11" key="1">
    <citation type="journal article" date="2010" name="Stand. Genomic Sci.">
        <title>Complete genome sequence of Ilyobacter polytropus type strain (CuHbu1).</title>
        <authorList>
            <person name="Sikorski J."/>
            <person name="Chertkov O."/>
            <person name="Lapidus A."/>
            <person name="Nolan M."/>
            <person name="Lucas S."/>
            <person name="Del Rio T.G."/>
            <person name="Tice H."/>
            <person name="Cheng J.F."/>
            <person name="Tapia R."/>
            <person name="Han C."/>
            <person name="Goodwin L."/>
            <person name="Pitluck S."/>
            <person name="Liolios K."/>
            <person name="Ivanova N."/>
            <person name="Mavromatis K."/>
            <person name="Mikhailova N."/>
            <person name="Pati A."/>
            <person name="Chen A."/>
            <person name="Palaniappan K."/>
            <person name="Land M."/>
            <person name="Hauser L."/>
            <person name="Chang Y.J."/>
            <person name="Jeffries C.D."/>
            <person name="Brambilla E."/>
            <person name="Yasawong M."/>
            <person name="Rohde M."/>
            <person name="Pukall R."/>
            <person name="Spring S."/>
            <person name="Goker M."/>
            <person name="Woyke T."/>
            <person name="Bristow J."/>
            <person name="Eisen J.A."/>
            <person name="Markowitz V."/>
            <person name="Hugenholtz P."/>
            <person name="Kyrpides N.C."/>
            <person name="Klenk H.P."/>
        </authorList>
    </citation>
    <scope>NUCLEOTIDE SEQUENCE [LARGE SCALE GENOMIC DNA]</scope>
    <source>
        <strain evidence="11">ATCC 51220 / DSM 2926 / LMG 16218 / CuHBu1</strain>
    </source>
</reference>
<organism evidence="10 11">
    <name type="scientific">Ilyobacter polytropus (strain ATCC 51220 / DSM 2926 / LMG 16218 / CuHBu1)</name>
    <dbReference type="NCBI Taxonomy" id="572544"/>
    <lineage>
        <taxon>Bacteria</taxon>
        <taxon>Fusobacteriati</taxon>
        <taxon>Fusobacteriota</taxon>
        <taxon>Fusobacteriia</taxon>
        <taxon>Fusobacteriales</taxon>
        <taxon>Fusobacteriaceae</taxon>
        <taxon>Ilyobacter</taxon>
    </lineage>
</organism>
<evidence type="ECO:0000256" key="5">
    <source>
        <dbReference type="ARBA" id="ARBA00023014"/>
    </source>
</evidence>
<dbReference type="SUPFAM" id="SSF56014">
    <property type="entry name" value="Nitrite and sulphite reductase 4Fe-4S domain-like"/>
    <property type="match status" value="1"/>
</dbReference>
<dbReference type="HOGENOM" id="CLU_042258_0_0_0"/>
<dbReference type="STRING" id="572544.Ilyop_1449"/>
<comment type="pathway">
    <text evidence="7">Isoprenoid biosynthesis; isopentenyl diphosphate biosynthesis via DXP pathway; isopentenyl diphosphate from 1-deoxy-D-xylulose 5-phosphate: step 5/6.</text>
</comment>
<evidence type="ECO:0000313" key="11">
    <source>
        <dbReference type="Proteomes" id="UP000006875"/>
    </source>
</evidence>
<sequence length="370" mass="40759">MYNLISEDRQGWSGNKMTGSRKIKVGNIYIGGDSEVIIQSMTNTKTSDIKATVKQIKELENAGCQLVRVTVNDTEAAEAIKEIKKQISIPLAADIHFDYRLAISAMENGVDKLRINPGNIGNDDKVAMVVEKAKEYNIPIRIGVNAGSLEKSILEKYGRPTPEAMVESGLYHVRLLEKFGFEDIIISLKSSNVKMMVRAYRMMREIVDYPLHLGVTEAGTAFQGTVKSSIGIGGLLVDDIGDTIRVSLTENPVEEIKVAKEILKVLGLREEGTEIISCPTCGRTEIDLIDLAKKVEQEFSTFEKKVKIAVMGCVVNGPGEAREADYGVAGGKGIGVLFKKGKVVKQVKEIDILDELKKMIMEDFKDEEDI</sequence>
<protein>
    <recommendedName>
        <fullName evidence="7">4-hydroxy-3-methylbut-2-en-1-yl diphosphate synthase (flavodoxin)</fullName>
        <ecNumber evidence="7">1.17.7.3</ecNumber>
    </recommendedName>
    <alternativeName>
        <fullName evidence="7">1-hydroxy-2-methyl-2-(E)-butenyl 4-diphosphate synthase</fullName>
    </alternativeName>
</protein>
<dbReference type="InterPro" id="IPR058579">
    <property type="entry name" value="IspG_C"/>
</dbReference>
<dbReference type="Pfam" id="PF04551">
    <property type="entry name" value="GcpE"/>
    <property type="match status" value="1"/>
</dbReference>
<dbReference type="EC" id="1.17.7.3" evidence="7"/>
<dbReference type="FunFam" id="3.20.20.20:FF:000001">
    <property type="entry name" value="4-hydroxy-3-methylbut-2-en-1-yl diphosphate synthase (flavodoxin)"/>
    <property type="match status" value="1"/>
</dbReference>
<evidence type="ECO:0000259" key="9">
    <source>
        <dbReference type="Pfam" id="PF26540"/>
    </source>
</evidence>
<keyword evidence="6 7" id="KW-0414">Isoprene biosynthesis</keyword>